<sequence>MFQKLIFAFLLSVISAACPNESYEWQNNCYFYQNISAVFADAESYCSSIGGHLASIHDGFTNSLLTQKGEQYFTENTNINFWIGLTNMVTQGNWAWMDGTLADFTDWRTGEPNNISSNLNCASLSLIDSRWQTNDCLNKKPYVCKVEKSLFDRTTTPFKKCSGNFTYFEATNSCYALFYPYWGGRSWSFGEELCQTFNGHLTSIHSYEEMEFVLHVAIPNSLANVYPWTGLYSPDENESWKWSDGSKVDYVRWAIGFPIDDSTRSCVYLSSGGYNNYLCDKTSSIVCKIKL</sequence>
<organism evidence="1 2">
    <name type="scientific">Panagrolaimus sp. ES5</name>
    <dbReference type="NCBI Taxonomy" id="591445"/>
    <lineage>
        <taxon>Eukaryota</taxon>
        <taxon>Metazoa</taxon>
        <taxon>Ecdysozoa</taxon>
        <taxon>Nematoda</taxon>
        <taxon>Chromadorea</taxon>
        <taxon>Rhabditida</taxon>
        <taxon>Tylenchina</taxon>
        <taxon>Panagrolaimomorpha</taxon>
        <taxon>Panagrolaimoidea</taxon>
        <taxon>Panagrolaimidae</taxon>
        <taxon>Panagrolaimus</taxon>
    </lineage>
</organism>
<evidence type="ECO:0000313" key="2">
    <source>
        <dbReference type="WBParaSite" id="ES5_v2.g18163.t1"/>
    </source>
</evidence>
<accession>A0AC34FLP9</accession>
<evidence type="ECO:0000313" key="1">
    <source>
        <dbReference type="Proteomes" id="UP000887579"/>
    </source>
</evidence>
<protein>
    <submittedName>
        <fullName evidence="2">C-type lectin domain-containing protein</fullName>
    </submittedName>
</protein>
<name>A0AC34FLP9_9BILA</name>
<proteinExistence type="predicted"/>
<reference evidence="2" key="1">
    <citation type="submission" date="2022-11" db="UniProtKB">
        <authorList>
            <consortium name="WormBaseParasite"/>
        </authorList>
    </citation>
    <scope>IDENTIFICATION</scope>
</reference>
<dbReference type="Proteomes" id="UP000887579">
    <property type="component" value="Unplaced"/>
</dbReference>
<dbReference type="WBParaSite" id="ES5_v2.g18163.t1">
    <property type="protein sequence ID" value="ES5_v2.g18163.t1"/>
    <property type="gene ID" value="ES5_v2.g18163"/>
</dbReference>